<dbReference type="STRING" id="659014.SAMN04487996_12465"/>
<dbReference type="PANTHER" id="PTHR34203">
    <property type="entry name" value="METHYLTRANSFERASE, FKBM FAMILY PROTEIN"/>
    <property type="match status" value="1"/>
</dbReference>
<evidence type="ECO:0000259" key="1">
    <source>
        <dbReference type="Pfam" id="PF05050"/>
    </source>
</evidence>
<keyword evidence="2" id="KW-0808">Transferase</keyword>
<dbReference type="SUPFAM" id="SSF53335">
    <property type="entry name" value="S-adenosyl-L-methionine-dependent methyltransferases"/>
    <property type="match status" value="1"/>
</dbReference>
<dbReference type="Pfam" id="PF05050">
    <property type="entry name" value="Methyltransf_21"/>
    <property type="match status" value="1"/>
</dbReference>
<organism evidence="2 3">
    <name type="scientific">Dyadobacter soli</name>
    <dbReference type="NCBI Taxonomy" id="659014"/>
    <lineage>
        <taxon>Bacteria</taxon>
        <taxon>Pseudomonadati</taxon>
        <taxon>Bacteroidota</taxon>
        <taxon>Cytophagia</taxon>
        <taxon>Cytophagales</taxon>
        <taxon>Spirosomataceae</taxon>
        <taxon>Dyadobacter</taxon>
    </lineage>
</organism>
<dbReference type="InterPro" id="IPR052514">
    <property type="entry name" value="SAM-dependent_MTase"/>
</dbReference>
<dbReference type="NCBIfam" id="TIGR01444">
    <property type="entry name" value="fkbM_fam"/>
    <property type="match status" value="1"/>
</dbReference>
<dbReference type="OrthoDB" id="930965at2"/>
<proteinExistence type="predicted"/>
<protein>
    <submittedName>
        <fullName evidence="2">Methyltransferase, FkbM family</fullName>
    </submittedName>
</protein>
<evidence type="ECO:0000313" key="3">
    <source>
        <dbReference type="Proteomes" id="UP000198748"/>
    </source>
</evidence>
<dbReference type="EMBL" id="FNAN01000024">
    <property type="protein sequence ID" value="SDG85862.1"/>
    <property type="molecule type" value="Genomic_DNA"/>
</dbReference>
<dbReference type="InterPro" id="IPR006342">
    <property type="entry name" value="FkbM_mtfrase"/>
</dbReference>
<dbReference type="PANTHER" id="PTHR34203:SF15">
    <property type="entry name" value="SLL1173 PROTEIN"/>
    <property type="match status" value="1"/>
</dbReference>
<keyword evidence="3" id="KW-1185">Reference proteome</keyword>
<feature type="domain" description="Methyltransferase FkbM" evidence="1">
    <location>
        <begin position="70"/>
        <end position="213"/>
    </location>
</feature>
<gene>
    <name evidence="2" type="ORF">SAMN04487996_12465</name>
</gene>
<dbReference type="Proteomes" id="UP000198748">
    <property type="component" value="Unassembled WGS sequence"/>
</dbReference>
<dbReference type="Gene3D" id="3.40.50.150">
    <property type="entry name" value="Vaccinia Virus protein VP39"/>
    <property type="match status" value="1"/>
</dbReference>
<sequence>MASLTKVLKESVKDLTRHVNFTGAITRNNKRFKIPVINNIGLANFNIDEAGWFSELVKSMQMPANSSFIDVGVNVGQSLIAFRSCRDNPYYGFEPSPHCASYLVQLIRLNKLRDVHVLPVGLSSHAEVLKFYYKAGADSSATMIGDLRPGHYNEKDVSYVPVFAFDELNLGNISDIAFIKIDVEGAELEVLTGLKNALAKYNPVVTCEVLDCHDAKISLHILQERASKLVELVKSLNYTIYRIRTEKGLNFEKIEEIILKQYDSQSHYLNDYLFLPSTRKIEELLRR</sequence>
<dbReference type="AlphaFoldDB" id="A0A1G7XNV6"/>
<dbReference type="GO" id="GO:0032259">
    <property type="term" value="P:methylation"/>
    <property type="evidence" value="ECO:0007669"/>
    <property type="project" value="UniProtKB-KW"/>
</dbReference>
<name>A0A1G7XNV6_9BACT</name>
<dbReference type="RefSeq" id="WP_090156964.1">
    <property type="nucleotide sequence ID" value="NZ_FNAN01000024.1"/>
</dbReference>
<reference evidence="3" key="1">
    <citation type="submission" date="2016-10" db="EMBL/GenBank/DDBJ databases">
        <authorList>
            <person name="Varghese N."/>
            <person name="Submissions S."/>
        </authorList>
    </citation>
    <scope>NUCLEOTIDE SEQUENCE [LARGE SCALE GENOMIC DNA]</scope>
    <source>
        <strain evidence="3">DSM 25329</strain>
    </source>
</reference>
<accession>A0A1G7XNV6</accession>
<evidence type="ECO:0000313" key="2">
    <source>
        <dbReference type="EMBL" id="SDG85862.1"/>
    </source>
</evidence>
<keyword evidence="2" id="KW-0489">Methyltransferase</keyword>
<dbReference type="GO" id="GO:0008168">
    <property type="term" value="F:methyltransferase activity"/>
    <property type="evidence" value="ECO:0007669"/>
    <property type="project" value="UniProtKB-KW"/>
</dbReference>
<dbReference type="InterPro" id="IPR029063">
    <property type="entry name" value="SAM-dependent_MTases_sf"/>
</dbReference>